<protein>
    <submittedName>
        <fullName evidence="3">Nopaline dehydrogenase</fullName>
    </submittedName>
</protein>
<dbReference type="Proteomes" id="UP000078503">
    <property type="component" value="Unassembled WGS sequence"/>
</dbReference>
<dbReference type="OrthoDB" id="6135265at2"/>
<gene>
    <name evidence="3" type="ORF">A3K86_21690</name>
</gene>
<keyword evidence="1" id="KW-0560">Oxidoreductase</keyword>
<dbReference type="GO" id="GO:0016491">
    <property type="term" value="F:oxidoreductase activity"/>
    <property type="evidence" value="ECO:0007669"/>
    <property type="project" value="UniProtKB-KW"/>
</dbReference>
<organism evidence="3 4">
    <name type="scientific">Photobacterium jeanii</name>
    <dbReference type="NCBI Taxonomy" id="858640"/>
    <lineage>
        <taxon>Bacteria</taxon>
        <taxon>Pseudomonadati</taxon>
        <taxon>Pseudomonadota</taxon>
        <taxon>Gammaproteobacteria</taxon>
        <taxon>Vibrionales</taxon>
        <taxon>Vibrionaceae</taxon>
        <taxon>Photobacterium</taxon>
    </lineage>
</organism>
<evidence type="ECO:0000313" key="3">
    <source>
        <dbReference type="EMBL" id="OAN11542.1"/>
    </source>
</evidence>
<evidence type="ECO:0000259" key="2">
    <source>
        <dbReference type="Pfam" id="PF02317"/>
    </source>
</evidence>
<dbReference type="Gene3D" id="1.10.1040.10">
    <property type="entry name" value="N-(1-d-carboxylethyl)-l-norvaline Dehydrogenase, domain 2"/>
    <property type="match status" value="1"/>
</dbReference>
<proteinExistence type="predicted"/>
<dbReference type="PANTHER" id="PTHR38015">
    <property type="entry name" value="BLR6086 PROTEIN"/>
    <property type="match status" value="1"/>
</dbReference>
<dbReference type="Gene3D" id="3.40.50.720">
    <property type="entry name" value="NAD(P)-binding Rossmann-like Domain"/>
    <property type="match status" value="1"/>
</dbReference>
<evidence type="ECO:0000313" key="4">
    <source>
        <dbReference type="Proteomes" id="UP000078503"/>
    </source>
</evidence>
<dbReference type="EMBL" id="LVHF01000033">
    <property type="protein sequence ID" value="OAN11542.1"/>
    <property type="molecule type" value="Genomic_DNA"/>
</dbReference>
<dbReference type="AlphaFoldDB" id="A0A178K4A0"/>
<comment type="caution">
    <text evidence="3">The sequence shown here is derived from an EMBL/GenBank/DDBJ whole genome shotgun (WGS) entry which is preliminary data.</text>
</comment>
<dbReference type="SUPFAM" id="SSF51735">
    <property type="entry name" value="NAD(P)-binding Rossmann-fold domains"/>
    <property type="match status" value="1"/>
</dbReference>
<feature type="domain" description="Opine dehydrogenase" evidence="2">
    <location>
        <begin position="194"/>
        <end position="339"/>
    </location>
</feature>
<evidence type="ECO:0000256" key="1">
    <source>
        <dbReference type="ARBA" id="ARBA00023002"/>
    </source>
</evidence>
<dbReference type="RefSeq" id="WP_068336556.1">
    <property type="nucleotide sequence ID" value="NZ_LVHF01000033.1"/>
</dbReference>
<dbReference type="Pfam" id="PF02317">
    <property type="entry name" value="Octopine_DH"/>
    <property type="match status" value="1"/>
</dbReference>
<keyword evidence="4" id="KW-1185">Reference proteome</keyword>
<dbReference type="InterPro" id="IPR036291">
    <property type="entry name" value="NAD(P)-bd_dom_sf"/>
</dbReference>
<dbReference type="PANTHER" id="PTHR38015:SF1">
    <property type="entry name" value="OPINE DEHYDROGENASE DOMAIN-CONTAINING PROTEIN"/>
    <property type="match status" value="1"/>
</dbReference>
<dbReference type="InterPro" id="IPR008927">
    <property type="entry name" value="6-PGluconate_DH-like_C_sf"/>
</dbReference>
<accession>A0A178K4A0</accession>
<dbReference type="InterPro" id="IPR003421">
    <property type="entry name" value="Opine_DH"/>
</dbReference>
<dbReference type="SUPFAM" id="SSF48179">
    <property type="entry name" value="6-phosphogluconate dehydrogenase C-terminal domain-like"/>
    <property type="match status" value="1"/>
</dbReference>
<dbReference type="InterPro" id="IPR051729">
    <property type="entry name" value="Opine/Lysopine_DH"/>
</dbReference>
<reference evidence="3 4" key="1">
    <citation type="submission" date="2016-03" db="EMBL/GenBank/DDBJ databases">
        <title>Photobacterium proteolyticum sp. nov. a protease producing bacterium isolated from ocean sediments of Laizhou Bay.</title>
        <authorList>
            <person name="Li Y."/>
        </authorList>
    </citation>
    <scope>NUCLEOTIDE SEQUENCE [LARGE SCALE GENOMIC DNA]</scope>
    <source>
        <strain evidence="3 4">R-40508</strain>
    </source>
</reference>
<sequence>MTTTVSIIGSGNAGLTAAYHFSLQGAKVCLFGAQGFDQPLTDIEQRGGIEALSSFNDVPLTYAGFQPIDKVTRELKDAIEYADLLILPVPSFAQEPLFIEMLPHMRDGQIVMLMPGNYGSLVLNRIKQDQGYGDLDITFVDAISIPWATRIVGPAEIAILGMKEFLPVAAFPASKTQDAISRLQPVMPLPLTALDNVISAGLENINFGGHPLLTTLNMGLLENFDGQFNYYKDCCSVSTAKAAAVMEQERQAVGKALGIALTPELDAMNALYAMDCETVYEVNRTSETHGKLNSAPNSAGNRYITEDAAYLLVPCFEFGQLAGVETTMVTACLHIDNAYNDTNYFEQGRTLSKMGLAGMSVQEIMDFVA</sequence>
<name>A0A178K4A0_9GAMM</name>
<dbReference type="InterPro" id="IPR013328">
    <property type="entry name" value="6PGD_dom2"/>
</dbReference>
<dbReference type="STRING" id="858640.A3K86_21690"/>